<feature type="transmembrane region" description="Helical" evidence="8">
    <location>
        <begin position="58"/>
        <end position="78"/>
    </location>
</feature>
<dbReference type="GO" id="GO:0070765">
    <property type="term" value="C:gamma-secretase complex"/>
    <property type="evidence" value="ECO:0007669"/>
    <property type="project" value="TreeGrafter"/>
</dbReference>
<dbReference type="GO" id="GO:0007220">
    <property type="term" value="P:Notch receptor processing"/>
    <property type="evidence" value="ECO:0007669"/>
    <property type="project" value="TreeGrafter"/>
</dbReference>
<dbReference type="GO" id="GO:0007219">
    <property type="term" value="P:Notch signaling pathway"/>
    <property type="evidence" value="ECO:0007669"/>
    <property type="project" value="UniProtKB-KW"/>
</dbReference>
<dbReference type="Pfam" id="PF10251">
    <property type="entry name" value="PEN-2"/>
    <property type="match status" value="1"/>
</dbReference>
<dbReference type="InterPro" id="IPR019379">
    <property type="entry name" value="Gamma_Secretase_Asp_P_PEN2"/>
</dbReference>
<proteinExistence type="evidence at transcript level"/>
<evidence type="ECO:0000256" key="4">
    <source>
        <dbReference type="ARBA" id="ARBA00022692"/>
    </source>
</evidence>
<keyword evidence="6 8" id="KW-1133">Transmembrane helix</keyword>
<feature type="transmembrane region" description="Helical" evidence="8">
    <location>
        <begin position="21"/>
        <end position="38"/>
    </location>
</feature>
<keyword evidence="7 8" id="KW-0472">Membrane</keyword>
<evidence type="ECO:0000256" key="2">
    <source>
        <dbReference type="ARBA" id="ARBA00009607"/>
    </source>
</evidence>
<evidence type="ECO:0000256" key="6">
    <source>
        <dbReference type="ARBA" id="ARBA00022989"/>
    </source>
</evidence>
<evidence type="ECO:0000256" key="8">
    <source>
        <dbReference type="SAM" id="Phobius"/>
    </source>
</evidence>
<evidence type="ECO:0000256" key="3">
    <source>
        <dbReference type="ARBA" id="ARBA00018306"/>
    </source>
</evidence>
<protein>
    <recommendedName>
        <fullName evidence="3">Gamma-secretase subunit PEN-2</fullName>
    </recommendedName>
</protein>
<dbReference type="EMBL" id="GBBK01004671">
    <property type="protein sequence ID" value="JAC19811.1"/>
    <property type="molecule type" value="mRNA"/>
</dbReference>
<dbReference type="AlphaFoldDB" id="A0A023FD68"/>
<organism evidence="9">
    <name type="scientific">Amblyomma cajennense</name>
    <name type="common">Cayenne tick</name>
    <name type="synonym">Acarus cajennensis</name>
    <dbReference type="NCBI Taxonomy" id="34607"/>
    <lineage>
        <taxon>Eukaryota</taxon>
        <taxon>Metazoa</taxon>
        <taxon>Ecdysozoa</taxon>
        <taxon>Arthropoda</taxon>
        <taxon>Chelicerata</taxon>
        <taxon>Arachnida</taxon>
        <taxon>Acari</taxon>
        <taxon>Parasitiformes</taxon>
        <taxon>Ixodida</taxon>
        <taxon>Ixodoidea</taxon>
        <taxon>Ixodidae</taxon>
        <taxon>Amblyomminae</taxon>
        <taxon>Amblyomma</taxon>
    </lineage>
</organism>
<reference evidence="9" key="1">
    <citation type="submission" date="2014-03" db="EMBL/GenBank/DDBJ databases">
        <title>The sialotranscriptome of Amblyomma triste, Amblyomma parvum and Amblyomma cajennense ticks, uncovered by 454-based RNA-seq.</title>
        <authorList>
            <person name="Garcia G.R."/>
            <person name="Gardinassi L.G."/>
            <person name="Ribeiro J.M."/>
            <person name="Anatriello E."/>
            <person name="Ferreira B.R."/>
            <person name="Moreira H.N."/>
            <person name="Mafra C."/>
            <person name="Olegario M.M."/>
            <person name="Szabo P.J."/>
            <person name="Miranda-Santos I.K."/>
            <person name="Maruyama S.R."/>
        </authorList>
    </citation>
    <scope>NUCLEOTIDE SEQUENCE</scope>
    <source>
        <strain evidence="9">Uberlandia</strain>
        <tissue evidence="9">Salivary glands</tissue>
    </source>
</reference>
<evidence type="ECO:0000256" key="5">
    <source>
        <dbReference type="ARBA" id="ARBA00022976"/>
    </source>
</evidence>
<keyword evidence="5" id="KW-0914">Notch signaling pathway</keyword>
<evidence type="ECO:0000256" key="1">
    <source>
        <dbReference type="ARBA" id="ARBA00004141"/>
    </source>
</evidence>
<sequence length="101" mass="12002">MDLRKVKDDEKLRLCRWYYRGGFFALPFLWLVNAIWFFREAFVRQPFEEQKMIKSYVIRSAIGATLWAIVLVSWVTYFQLNRVQWGAFGDAISFITPTGIP</sequence>
<name>A0A023FD68_AMBCJ</name>
<keyword evidence="4 8" id="KW-0812">Transmembrane</keyword>
<dbReference type="PANTHER" id="PTHR16318:SF0">
    <property type="entry name" value="GAMMA-SECRETASE SUBUNIT PEN-2"/>
    <property type="match status" value="1"/>
</dbReference>
<evidence type="ECO:0000256" key="7">
    <source>
        <dbReference type="ARBA" id="ARBA00023136"/>
    </source>
</evidence>
<evidence type="ECO:0000313" key="9">
    <source>
        <dbReference type="EMBL" id="JAC19811.1"/>
    </source>
</evidence>
<dbReference type="PANTHER" id="PTHR16318">
    <property type="entry name" value="GAMMA-SECRETASE SUBUNIT PEN-2"/>
    <property type="match status" value="1"/>
</dbReference>
<comment type="subcellular location">
    <subcellularLocation>
        <location evidence="1">Membrane</location>
        <topology evidence="1">Multi-pass membrane protein</topology>
    </subcellularLocation>
</comment>
<accession>A0A023FD68</accession>
<comment type="similarity">
    <text evidence="2">Belongs to the PEN-2 family.</text>
</comment>